<reference evidence="2" key="1">
    <citation type="journal article" date="2019" name="Int. J. Syst. Evol. Microbiol.">
        <title>The Global Catalogue of Microorganisms (GCM) 10K type strain sequencing project: providing services to taxonomists for standard genome sequencing and annotation.</title>
        <authorList>
            <consortium name="The Broad Institute Genomics Platform"/>
            <consortium name="The Broad Institute Genome Sequencing Center for Infectious Disease"/>
            <person name="Wu L."/>
            <person name="Ma J."/>
        </authorList>
    </citation>
    <scope>NUCLEOTIDE SEQUENCE [LARGE SCALE GENOMIC DNA]</scope>
    <source>
        <strain evidence="2">CGMCC 1.12606</strain>
    </source>
</reference>
<dbReference type="Proteomes" id="UP000625780">
    <property type="component" value="Unassembled WGS sequence"/>
</dbReference>
<gene>
    <name evidence="1" type="ORF">GCM10011361_18770</name>
</gene>
<keyword evidence="2" id="KW-1185">Reference proteome</keyword>
<organism evidence="1 2">
    <name type="scientific">Muriicola marianensis</name>
    <dbReference type="NCBI Taxonomy" id="1324801"/>
    <lineage>
        <taxon>Bacteria</taxon>
        <taxon>Pseudomonadati</taxon>
        <taxon>Bacteroidota</taxon>
        <taxon>Flavobacteriia</taxon>
        <taxon>Flavobacteriales</taxon>
        <taxon>Flavobacteriaceae</taxon>
        <taxon>Muriicola</taxon>
    </lineage>
</organism>
<comment type="caution">
    <text evidence="1">The sequence shown here is derived from an EMBL/GenBank/DDBJ whole genome shotgun (WGS) entry which is preliminary data.</text>
</comment>
<protein>
    <recommendedName>
        <fullName evidence="3">DUF2490 domain-containing protein</fullName>
    </recommendedName>
</protein>
<sequence>MNSLMGQDSFTTYFQPQLAFNYKVLPFYSHNLTIGNRNYIYRDGETQFQGRNLDITHFSTFSSGANSSLGLGLMYRFRELFEPERNNEFRLTQQMNITSRPLIARYGHRLRSEQRIFPDLTIHRFRYRFTLDFPLQGEKVDVRETYMILNAEALLSAGRGMSSQFDQRFTATLGWLLEEDLQWQVGLEYRMEDYTASTRPVLFLNSSLVFSL</sequence>
<proteinExistence type="predicted"/>
<dbReference type="InterPro" id="IPR019619">
    <property type="entry name" value="DUF2490"/>
</dbReference>
<accession>A0ABQ1R0S8</accession>
<dbReference type="Pfam" id="PF10677">
    <property type="entry name" value="DUF2490"/>
    <property type="match status" value="1"/>
</dbReference>
<evidence type="ECO:0008006" key="3">
    <source>
        <dbReference type="Google" id="ProtNLM"/>
    </source>
</evidence>
<name>A0ABQ1R0S8_9FLAO</name>
<evidence type="ECO:0000313" key="2">
    <source>
        <dbReference type="Proteomes" id="UP000625780"/>
    </source>
</evidence>
<dbReference type="EMBL" id="BMFH01000001">
    <property type="protein sequence ID" value="GGD52341.1"/>
    <property type="molecule type" value="Genomic_DNA"/>
</dbReference>
<evidence type="ECO:0000313" key="1">
    <source>
        <dbReference type="EMBL" id="GGD52341.1"/>
    </source>
</evidence>